<evidence type="ECO:0000256" key="1">
    <source>
        <dbReference type="SAM" id="MobiDB-lite"/>
    </source>
</evidence>
<gene>
    <name evidence="3" type="ORF">ACFFHU_31175</name>
</gene>
<feature type="region of interest" description="Disordered" evidence="1">
    <location>
        <begin position="324"/>
        <end position="378"/>
    </location>
</feature>
<keyword evidence="2" id="KW-0472">Membrane</keyword>
<protein>
    <recommendedName>
        <fullName evidence="5">Esterase</fullName>
    </recommendedName>
</protein>
<organism evidence="3 4">
    <name type="scientific">Plantactinospora siamensis</name>
    <dbReference type="NCBI Taxonomy" id="555372"/>
    <lineage>
        <taxon>Bacteria</taxon>
        <taxon>Bacillati</taxon>
        <taxon>Actinomycetota</taxon>
        <taxon>Actinomycetes</taxon>
        <taxon>Micromonosporales</taxon>
        <taxon>Micromonosporaceae</taxon>
        <taxon>Plantactinospora</taxon>
    </lineage>
</organism>
<dbReference type="RefSeq" id="WP_377344132.1">
    <property type="nucleotide sequence ID" value="NZ_JBHLUE010000036.1"/>
</dbReference>
<keyword evidence="2" id="KW-0812">Transmembrane</keyword>
<reference evidence="3 4" key="1">
    <citation type="submission" date="2024-09" db="EMBL/GenBank/DDBJ databases">
        <authorList>
            <person name="Sun Q."/>
            <person name="Mori K."/>
        </authorList>
    </citation>
    <scope>NUCLEOTIDE SEQUENCE [LARGE SCALE GENOMIC DNA]</scope>
    <source>
        <strain evidence="3 4">TBRC 2205</strain>
    </source>
</reference>
<feature type="transmembrane region" description="Helical" evidence="2">
    <location>
        <begin position="34"/>
        <end position="56"/>
    </location>
</feature>
<feature type="compositionally biased region" description="Pro residues" evidence="1">
    <location>
        <begin position="324"/>
        <end position="337"/>
    </location>
</feature>
<proteinExistence type="predicted"/>
<dbReference type="Proteomes" id="UP001589894">
    <property type="component" value="Unassembled WGS sequence"/>
</dbReference>
<comment type="caution">
    <text evidence="3">The sequence shown here is derived from an EMBL/GenBank/DDBJ whole genome shotgun (WGS) entry which is preliminary data.</text>
</comment>
<feature type="region of interest" description="Disordered" evidence="1">
    <location>
        <begin position="259"/>
        <end position="284"/>
    </location>
</feature>
<sequence length="378" mass="38349">MTGVPLLAMVAVLTAAVIAATVLGWRRGNRPRRVLTRAVGVLLAESLVLLTIGLAVNRSEGFYPSWHDLLHPGGPSEPVLTSRAGALDGWLRDHVGNLATGAASFPWRPAGWADWRLGGPPTLVVPAGYLDHPSWSYPVVLVLSDSAGGWSEADAAAAALAVEDPRPAPSGARGATPATPAGAAVAGDAAVFVLARVEPATTPAALTRSMPASLSQDLRVSGHGWALVGSAGAQTLARRAVATDPARYGALAVLWPVPPDSGRQLPAGSTSGPAGDPSGRPTLPVGVPVAAFGTEPHTVSPVAGVPAELRRALLWAVRQTPPPMAAPAPLIPPPNPRHAPGRHRHGRPAPSGAPSGSPPAVPAPATRARLVGRNGHGA</sequence>
<evidence type="ECO:0000313" key="3">
    <source>
        <dbReference type="EMBL" id="MFC0568583.1"/>
    </source>
</evidence>
<feature type="transmembrane region" description="Helical" evidence="2">
    <location>
        <begin position="6"/>
        <end position="25"/>
    </location>
</feature>
<dbReference type="EMBL" id="JBHLUE010000036">
    <property type="protein sequence ID" value="MFC0568583.1"/>
    <property type="molecule type" value="Genomic_DNA"/>
</dbReference>
<keyword evidence="4" id="KW-1185">Reference proteome</keyword>
<name>A0ABV6P8K2_9ACTN</name>
<evidence type="ECO:0000313" key="4">
    <source>
        <dbReference type="Proteomes" id="UP001589894"/>
    </source>
</evidence>
<keyword evidence="2" id="KW-1133">Transmembrane helix</keyword>
<evidence type="ECO:0008006" key="5">
    <source>
        <dbReference type="Google" id="ProtNLM"/>
    </source>
</evidence>
<accession>A0ABV6P8K2</accession>
<evidence type="ECO:0000256" key="2">
    <source>
        <dbReference type="SAM" id="Phobius"/>
    </source>
</evidence>